<sequence>MRRFPDQRVEKAGKTSILLVRPSPLDPRQGLLQMGPLRLRCALGKGGVSTRKREGDGATPLASMRLLSAYRRPGGRGGPRFALPTRLTRASDGWCDEARHGRYNCPVRLPFPKSAERMMRGDRLYDGVVVLDWNVTHRARGLGSAIFLHVARPGYAPTEGCVALSRGDLDRLAPHLHRGMRLVVRR</sequence>
<dbReference type="GO" id="GO:0008360">
    <property type="term" value="P:regulation of cell shape"/>
    <property type="evidence" value="ECO:0007669"/>
    <property type="project" value="UniProtKB-UniRule"/>
</dbReference>
<name>A0A175R256_9HYPH</name>
<evidence type="ECO:0000256" key="2">
    <source>
        <dbReference type="ARBA" id="ARBA00005992"/>
    </source>
</evidence>
<evidence type="ECO:0000256" key="7">
    <source>
        <dbReference type="PROSITE-ProRule" id="PRU01373"/>
    </source>
</evidence>
<evidence type="ECO:0000256" key="1">
    <source>
        <dbReference type="ARBA" id="ARBA00004752"/>
    </source>
</evidence>
<dbReference type="SUPFAM" id="SSF141523">
    <property type="entry name" value="L,D-transpeptidase catalytic domain-like"/>
    <property type="match status" value="1"/>
</dbReference>
<evidence type="ECO:0000313" key="9">
    <source>
        <dbReference type="EMBL" id="KTQ82633.1"/>
    </source>
</evidence>
<evidence type="ECO:0000259" key="8">
    <source>
        <dbReference type="PROSITE" id="PS52029"/>
    </source>
</evidence>
<dbReference type="AlphaFoldDB" id="A0A175R256"/>
<dbReference type="GO" id="GO:0009252">
    <property type="term" value="P:peptidoglycan biosynthetic process"/>
    <property type="evidence" value="ECO:0007669"/>
    <property type="project" value="UniProtKB-UniPathway"/>
</dbReference>
<keyword evidence="6 7" id="KW-0961">Cell wall biogenesis/degradation</keyword>
<keyword evidence="5 7" id="KW-0573">Peptidoglycan synthesis</keyword>
<dbReference type="GO" id="GO:0071555">
    <property type="term" value="P:cell wall organization"/>
    <property type="evidence" value="ECO:0007669"/>
    <property type="project" value="UniProtKB-UniRule"/>
</dbReference>
<reference evidence="9 10" key="1">
    <citation type="journal article" date="2016" name="Front. Microbiol.">
        <title>Genomic Resource of Rice Seed Associated Bacteria.</title>
        <authorList>
            <person name="Midha S."/>
            <person name="Bansal K."/>
            <person name="Sharma S."/>
            <person name="Kumar N."/>
            <person name="Patil P.P."/>
            <person name="Chaudhry V."/>
            <person name="Patil P.B."/>
        </authorList>
    </citation>
    <scope>NUCLEOTIDE SEQUENCE [LARGE SCALE GENOMIC DNA]</scope>
    <source>
        <strain evidence="9 10">NS226</strain>
    </source>
</reference>
<dbReference type="GO" id="GO:0016740">
    <property type="term" value="F:transferase activity"/>
    <property type="evidence" value="ECO:0007669"/>
    <property type="project" value="UniProtKB-KW"/>
</dbReference>
<gene>
    <name evidence="9" type="ORF">NS226_22165</name>
</gene>
<evidence type="ECO:0000256" key="5">
    <source>
        <dbReference type="ARBA" id="ARBA00022984"/>
    </source>
</evidence>
<feature type="domain" description="L,D-TPase catalytic" evidence="8">
    <location>
        <begin position="18"/>
        <end position="185"/>
    </location>
</feature>
<dbReference type="OrthoDB" id="9804204at2"/>
<feature type="active site" description="Proton donor/acceptor" evidence="7">
    <location>
        <position position="149"/>
    </location>
</feature>
<protein>
    <recommendedName>
        <fullName evidence="8">L,D-TPase catalytic domain-containing protein</fullName>
    </recommendedName>
</protein>
<dbReference type="PANTHER" id="PTHR38589">
    <property type="entry name" value="BLR0621 PROTEIN"/>
    <property type="match status" value="1"/>
</dbReference>
<keyword evidence="3" id="KW-0808">Transferase</keyword>
<dbReference type="Pfam" id="PF03734">
    <property type="entry name" value="YkuD"/>
    <property type="match status" value="1"/>
</dbReference>
<feature type="active site" description="Nucleophile" evidence="7">
    <location>
        <position position="161"/>
    </location>
</feature>
<dbReference type="Proteomes" id="UP000078272">
    <property type="component" value="Unassembled WGS sequence"/>
</dbReference>
<evidence type="ECO:0000313" key="10">
    <source>
        <dbReference type="Proteomes" id="UP000078272"/>
    </source>
</evidence>
<organism evidence="9 10">
    <name type="scientific">Aureimonas ureilytica</name>
    <dbReference type="NCBI Taxonomy" id="401562"/>
    <lineage>
        <taxon>Bacteria</taxon>
        <taxon>Pseudomonadati</taxon>
        <taxon>Pseudomonadota</taxon>
        <taxon>Alphaproteobacteria</taxon>
        <taxon>Hyphomicrobiales</taxon>
        <taxon>Aurantimonadaceae</taxon>
        <taxon>Aureimonas</taxon>
    </lineage>
</organism>
<keyword evidence="4 7" id="KW-0133">Cell shape</keyword>
<dbReference type="GO" id="GO:0004180">
    <property type="term" value="F:carboxypeptidase activity"/>
    <property type="evidence" value="ECO:0007669"/>
    <property type="project" value="UniProtKB-ARBA"/>
</dbReference>
<proteinExistence type="inferred from homology"/>
<dbReference type="PANTHER" id="PTHR38589:SF1">
    <property type="entry name" value="BLR0621 PROTEIN"/>
    <property type="match status" value="1"/>
</dbReference>
<evidence type="ECO:0000256" key="3">
    <source>
        <dbReference type="ARBA" id="ARBA00022679"/>
    </source>
</evidence>
<comment type="caution">
    <text evidence="9">The sequence shown here is derived from an EMBL/GenBank/DDBJ whole genome shotgun (WGS) entry which is preliminary data.</text>
</comment>
<dbReference type="InterPro" id="IPR005490">
    <property type="entry name" value="LD_TPept_cat_dom"/>
</dbReference>
<dbReference type="InterPro" id="IPR038063">
    <property type="entry name" value="Transpep_catalytic_dom"/>
</dbReference>
<comment type="pathway">
    <text evidence="1 7">Cell wall biogenesis; peptidoglycan biosynthesis.</text>
</comment>
<evidence type="ECO:0000256" key="6">
    <source>
        <dbReference type="ARBA" id="ARBA00023316"/>
    </source>
</evidence>
<dbReference type="PATRIC" id="fig|401562.3.peg.4934"/>
<comment type="similarity">
    <text evidence="2">Belongs to the YkuD family.</text>
</comment>
<accession>A0A175R256</accession>
<dbReference type="RefSeq" id="WP_058636802.1">
    <property type="nucleotide sequence ID" value="NZ_LDPZ01000080.1"/>
</dbReference>
<dbReference type="UniPathway" id="UPA00219"/>
<evidence type="ECO:0000256" key="4">
    <source>
        <dbReference type="ARBA" id="ARBA00022960"/>
    </source>
</evidence>
<dbReference type="PROSITE" id="PS52029">
    <property type="entry name" value="LD_TPASE"/>
    <property type="match status" value="1"/>
</dbReference>
<dbReference type="EMBL" id="LDPZ01000080">
    <property type="protein sequence ID" value="KTQ82633.1"/>
    <property type="molecule type" value="Genomic_DNA"/>
</dbReference>